<dbReference type="InterPro" id="IPR051691">
    <property type="entry name" value="Metab_Enz_Cyan_OpOx_G3PDH"/>
</dbReference>
<sequence length="481" mass="51171">MNGEQRVVIVGAGPAGIRAAQTLVAAGICPIVIDENALWGGQIYRQPPAGAGFQRTKAALYGFESKKADAVHRTMRDLLPHIDYRPETLVWGCEAHCLDTVCNGREARVPFTHLIIASGATDRVLPVPGWTLPGVYTLGGAQVALKTQGCAIGRRVVLAGTGPLLYLVAYQYAKAGAQVEAVLDTSALLRQAAAAPKLISQPSTFAKGVYYVAWLKAHGVRVERDVTLVGIDGATAVTAISFKASSQDDSAAAHIDTITCDAVGLGFGLRPETQLADVAGCRFHFDRLNRCWLPERDDDGRSSVPGVYLAGDGAGIAGADAAELAGRRAALALLDDLGIAHPRHPDGIDATTLERRLKHIAVFRAGIEAAFAPPQRPAKQWPDDMTVCRCEEIDAGTLRRCIRDGEASEINRLKALTRIGMGRCQGRMCGEAAIALLSEETGRPLESVGRLRAQAPIKPIPISPMLFDDGVAAIPEEARDE</sequence>
<evidence type="ECO:0000256" key="1">
    <source>
        <dbReference type="ARBA" id="ARBA00023002"/>
    </source>
</evidence>
<dbReference type="InterPro" id="IPR041854">
    <property type="entry name" value="BFD-like_2Fe2S-bd_dom_sf"/>
</dbReference>
<keyword evidence="5" id="KW-1185">Reference proteome</keyword>
<evidence type="ECO:0000259" key="3">
    <source>
        <dbReference type="Pfam" id="PF07992"/>
    </source>
</evidence>
<dbReference type="Proteomes" id="UP000198866">
    <property type="component" value="Unassembled WGS sequence"/>
</dbReference>
<dbReference type="Pfam" id="PF04324">
    <property type="entry name" value="Fer2_BFD"/>
    <property type="match status" value="1"/>
</dbReference>
<dbReference type="STRING" id="667676.SAMN05192539_105035"/>
<dbReference type="GO" id="GO:0016491">
    <property type="term" value="F:oxidoreductase activity"/>
    <property type="evidence" value="ECO:0007669"/>
    <property type="project" value="UniProtKB-KW"/>
</dbReference>
<dbReference type="AlphaFoldDB" id="A0A1H7EG95"/>
<dbReference type="PIRSF" id="PIRSF037495">
    <property type="entry name" value="Opine_OX_OoxA/HcnB"/>
    <property type="match status" value="1"/>
</dbReference>
<dbReference type="PRINTS" id="PR00469">
    <property type="entry name" value="PNDRDTASEII"/>
</dbReference>
<dbReference type="Gene3D" id="3.50.50.60">
    <property type="entry name" value="FAD/NAD(P)-binding domain"/>
    <property type="match status" value="3"/>
</dbReference>
<reference evidence="5" key="1">
    <citation type="submission" date="2016-10" db="EMBL/GenBank/DDBJ databases">
        <authorList>
            <person name="Varghese N."/>
            <person name="Submissions S."/>
        </authorList>
    </citation>
    <scope>NUCLEOTIDE SEQUENCE [LARGE SCALE GENOMIC DNA]</scope>
    <source>
        <strain evidence="5">LMG 26031</strain>
    </source>
</reference>
<dbReference type="OrthoDB" id="9801699at2"/>
<name>A0A1H7EG95_9BURK</name>
<evidence type="ECO:0000259" key="2">
    <source>
        <dbReference type="Pfam" id="PF04324"/>
    </source>
</evidence>
<dbReference type="InterPro" id="IPR036188">
    <property type="entry name" value="FAD/NAD-bd_sf"/>
</dbReference>
<accession>A0A1H7EG95</accession>
<dbReference type="InterPro" id="IPR023753">
    <property type="entry name" value="FAD/NAD-binding_dom"/>
</dbReference>
<protein>
    <submittedName>
        <fullName evidence="4">NADPH-dependent 2,4-dienoyl-CoA reductase, sulfur reductase</fullName>
    </submittedName>
</protein>
<feature type="domain" description="BFD-like [2Fe-2S]-binding" evidence="2">
    <location>
        <begin position="387"/>
        <end position="439"/>
    </location>
</feature>
<dbReference type="RefSeq" id="WP_090873521.1">
    <property type="nucleotide sequence ID" value="NZ_FNYE01000050.1"/>
</dbReference>
<dbReference type="SUPFAM" id="SSF51905">
    <property type="entry name" value="FAD/NAD(P)-binding domain"/>
    <property type="match status" value="1"/>
</dbReference>
<gene>
    <name evidence="4" type="ORF">SAMN05192539_105035</name>
</gene>
<evidence type="ECO:0000313" key="5">
    <source>
        <dbReference type="Proteomes" id="UP000198866"/>
    </source>
</evidence>
<proteinExistence type="predicted"/>
<dbReference type="EMBL" id="FNYE01000050">
    <property type="protein sequence ID" value="SEK11062.1"/>
    <property type="molecule type" value="Genomic_DNA"/>
</dbReference>
<dbReference type="CDD" id="cd19946">
    <property type="entry name" value="GlpA-like_Fer2_BFD-like"/>
    <property type="match status" value="1"/>
</dbReference>
<dbReference type="Pfam" id="PF07992">
    <property type="entry name" value="Pyr_redox_2"/>
    <property type="match status" value="1"/>
</dbReference>
<organism evidence="4 5">
    <name type="scientific">Paraburkholderia diazotrophica</name>
    <dbReference type="NCBI Taxonomy" id="667676"/>
    <lineage>
        <taxon>Bacteria</taxon>
        <taxon>Pseudomonadati</taxon>
        <taxon>Pseudomonadota</taxon>
        <taxon>Betaproteobacteria</taxon>
        <taxon>Burkholderiales</taxon>
        <taxon>Burkholderiaceae</taxon>
        <taxon>Paraburkholderia</taxon>
    </lineage>
</organism>
<dbReference type="PANTHER" id="PTHR42949:SF3">
    <property type="entry name" value="ANAEROBIC GLYCEROL-3-PHOSPHATE DEHYDROGENASE SUBUNIT B"/>
    <property type="match status" value="1"/>
</dbReference>
<dbReference type="Gene3D" id="1.10.10.1100">
    <property type="entry name" value="BFD-like [2Fe-2S]-binding domain"/>
    <property type="match status" value="1"/>
</dbReference>
<dbReference type="InterPro" id="IPR007419">
    <property type="entry name" value="BFD-like_2Fe2S-bd_dom"/>
</dbReference>
<dbReference type="InterPro" id="IPR017224">
    <property type="entry name" value="Opine_Oxase_asu/HCN_bsu"/>
</dbReference>
<evidence type="ECO:0000313" key="4">
    <source>
        <dbReference type="EMBL" id="SEK11062.1"/>
    </source>
</evidence>
<keyword evidence="1" id="KW-0560">Oxidoreductase</keyword>
<dbReference type="PANTHER" id="PTHR42949">
    <property type="entry name" value="ANAEROBIC GLYCEROL-3-PHOSPHATE DEHYDROGENASE SUBUNIT B"/>
    <property type="match status" value="1"/>
</dbReference>
<dbReference type="PRINTS" id="PR00368">
    <property type="entry name" value="FADPNR"/>
</dbReference>
<feature type="domain" description="FAD/NAD(P)-binding" evidence="3">
    <location>
        <begin position="6"/>
        <end position="322"/>
    </location>
</feature>